<keyword evidence="1" id="KW-1133">Transmembrane helix</keyword>
<reference evidence="2" key="1">
    <citation type="journal article" date="2021" name="Proc. Natl. Acad. Sci. U.S.A.">
        <title>A Catalog of Tens of Thousands of Viruses from Human Metagenomes Reveals Hidden Associations with Chronic Diseases.</title>
        <authorList>
            <person name="Tisza M.J."/>
            <person name="Buck C.B."/>
        </authorList>
    </citation>
    <scope>NUCLEOTIDE SEQUENCE</scope>
    <source>
        <strain evidence="2">Ct6Sz5</strain>
    </source>
</reference>
<keyword evidence="1" id="KW-0812">Transmembrane</keyword>
<name>A0A8S5MWL9_9VIRU</name>
<feature type="transmembrane region" description="Helical" evidence="1">
    <location>
        <begin position="12"/>
        <end position="35"/>
    </location>
</feature>
<sequence length="93" mass="9718">MKFLLGKLQVLLKWFGTSILAALGLSFVTYTGVSIALDNLKGYIQNSVSGIPADAYALMIMGGFGHAVGIIFGAFAFRATMAAASKLTAVAKK</sequence>
<dbReference type="EMBL" id="BK015002">
    <property type="protein sequence ID" value="DAD86552.1"/>
    <property type="molecule type" value="Genomic_DNA"/>
</dbReference>
<dbReference type="Pfam" id="PF10734">
    <property type="entry name" value="DUF2523"/>
    <property type="match status" value="1"/>
</dbReference>
<evidence type="ECO:0000256" key="1">
    <source>
        <dbReference type="SAM" id="Phobius"/>
    </source>
</evidence>
<dbReference type="InterPro" id="IPR019670">
    <property type="entry name" value="DUF2523"/>
</dbReference>
<keyword evidence="1" id="KW-0472">Membrane</keyword>
<accession>A0A8S5MWL9</accession>
<organism evidence="2">
    <name type="scientific">Inoviridae sp. ct6Sz5</name>
    <dbReference type="NCBI Taxonomy" id="2826758"/>
    <lineage>
        <taxon>Viruses</taxon>
        <taxon>Monodnaviria</taxon>
        <taxon>Loebvirae</taxon>
        <taxon>Hofneiviricota</taxon>
        <taxon>Faserviricetes</taxon>
        <taxon>Tubulavirales</taxon>
        <taxon>Inoviridae</taxon>
    </lineage>
</organism>
<proteinExistence type="predicted"/>
<feature type="transmembrane region" description="Helical" evidence="1">
    <location>
        <begin position="55"/>
        <end position="77"/>
    </location>
</feature>
<protein>
    <submittedName>
        <fullName evidence="2">Minor Head Virion Protein G6P</fullName>
    </submittedName>
</protein>
<evidence type="ECO:0000313" key="2">
    <source>
        <dbReference type="EMBL" id="DAD86552.1"/>
    </source>
</evidence>